<dbReference type="AlphaFoldDB" id="A0A1I3L885"/>
<keyword evidence="1" id="KW-1133">Transmembrane helix</keyword>
<dbReference type="OrthoDB" id="9976124at2"/>
<accession>A0A1I3L885</accession>
<gene>
    <name evidence="2" type="ORF">SAMN05216561_11359</name>
</gene>
<proteinExistence type="predicted"/>
<keyword evidence="1" id="KW-0812">Transmembrane</keyword>
<feature type="transmembrane region" description="Helical" evidence="1">
    <location>
        <begin position="123"/>
        <end position="141"/>
    </location>
</feature>
<dbReference type="STRING" id="1005945.SAMN05216561_11359"/>
<protein>
    <submittedName>
        <fullName evidence="2">Uncharacterized protein</fullName>
    </submittedName>
</protein>
<feature type="transmembrane region" description="Helical" evidence="1">
    <location>
        <begin position="18"/>
        <end position="37"/>
    </location>
</feature>
<sequence length="178" mass="17818">MTGQVIGQVMPPWTRGQWALRLVVLAGPVLATVAAGLTGDPPGRLGLGVVVAASLGFALFPESPAGTVAFATVLLTWGLGSSPSTPPGVVLAAGALVAAHVAALLASYGPADLPLDRRLTLTWLVRGAALFLVAPVVWLLARALEGQPEPAGLWVTAVAALAVAAVVATTALGPRSRA</sequence>
<evidence type="ECO:0000313" key="2">
    <source>
        <dbReference type="EMBL" id="SFI80954.1"/>
    </source>
</evidence>
<keyword evidence="1" id="KW-0472">Membrane</keyword>
<name>A0A1I3L885_9ACTN</name>
<feature type="transmembrane region" description="Helical" evidence="1">
    <location>
        <begin position="89"/>
        <end position="111"/>
    </location>
</feature>
<evidence type="ECO:0000256" key="1">
    <source>
        <dbReference type="SAM" id="Phobius"/>
    </source>
</evidence>
<reference evidence="2 3" key="1">
    <citation type="submission" date="2016-10" db="EMBL/GenBank/DDBJ databases">
        <authorList>
            <person name="de Groot N.N."/>
        </authorList>
    </citation>
    <scope>NUCLEOTIDE SEQUENCE [LARGE SCALE GENOMIC DNA]</scope>
    <source>
        <strain evidence="2 3">CGMCC 1.11156</strain>
    </source>
</reference>
<organism evidence="2 3">
    <name type="scientific">Nocardioides psychrotolerans</name>
    <dbReference type="NCBI Taxonomy" id="1005945"/>
    <lineage>
        <taxon>Bacteria</taxon>
        <taxon>Bacillati</taxon>
        <taxon>Actinomycetota</taxon>
        <taxon>Actinomycetes</taxon>
        <taxon>Propionibacteriales</taxon>
        <taxon>Nocardioidaceae</taxon>
        <taxon>Nocardioides</taxon>
    </lineage>
</organism>
<dbReference type="RefSeq" id="WP_091115132.1">
    <property type="nucleotide sequence ID" value="NZ_BKAF01000016.1"/>
</dbReference>
<keyword evidence="3" id="KW-1185">Reference proteome</keyword>
<evidence type="ECO:0000313" key="3">
    <source>
        <dbReference type="Proteomes" id="UP000198649"/>
    </source>
</evidence>
<dbReference type="Proteomes" id="UP000198649">
    <property type="component" value="Unassembled WGS sequence"/>
</dbReference>
<feature type="transmembrane region" description="Helical" evidence="1">
    <location>
        <begin position="153"/>
        <end position="173"/>
    </location>
</feature>
<feature type="transmembrane region" description="Helical" evidence="1">
    <location>
        <begin position="49"/>
        <end position="77"/>
    </location>
</feature>
<dbReference type="EMBL" id="FOQG01000013">
    <property type="protein sequence ID" value="SFI80954.1"/>
    <property type="molecule type" value="Genomic_DNA"/>
</dbReference>